<protein>
    <submittedName>
        <fullName evidence="1">Uncharacterized protein</fullName>
    </submittedName>
</protein>
<dbReference type="EMBL" id="DS028097">
    <property type="protein sequence ID" value="KMP07693.1"/>
    <property type="molecule type" value="Genomic_DNA"/>
</dbReference>
<name>A0A0J6YL89_COCIT</name>
<dbReference type="OrthoDB" id="4167997at2759"/>
<dbReference type="Proteomes" id="UP000054565">
    <property type="component" value="Unassembled WGS sequence"/>
</dbReference>
<sequence>MESPFRIREEDKAALNDSEKFQAVRLRLQESARLEYAHHDDRQKARQKTKEPGSLTKGRFCTLHGNEIVSSEKKTFQLHRDILHALFTPLLQFLRQASLVAALAVPDQPRSDLELAFRGDARSAYAWLRCIVTEERNWCLTKGCPACVVLHVFQSEPLVRLIIIACRFPEYMRSAGLGRCQHHVPSFRFWLTALKDAVERDPFWDDGFWQRVESRATSLELGIYQLTVQCLQLRGVGSRKSVGMSRSDVMPRPRPQSDGVQLKLSAIALRQVTMKWEEQAELSKLTAGGARSQPSGPGT</sequence>
<gene>
    <name evidence="1" type="ORF">CIRG_07374</name>
</gene>
<reference evidence="2" key="1">
    <citation type="journal article" date="2010" name="Genome Res.">
        <title>Population genomic sequencing of Coccidioides fungi reveals recent hybridization and transposon control.</title>
        <authorList>
            <person name="Neafsey D.E."/>
            <person name="Barker B.M."/>
            <person name="Sharpton T.J."/>
            <person name="Stajich J.E."/>
            <person name="Park D.J."/>
            <person name="Whiston E."/>
            <person name="Hung C.-Y."/>
            <person name="McMahan C."/>
            <person name="White J."/>
            <person name="Sykes S."/>
            <person name="Heiman D."/>
            <person name="Young S."/>
            <person name="Zeng Q."/>
            <person name="Abouelleil A."/>
            <person name="Aftuck L."/>
            <person name="Bessette D."/>
            <person name="Brown A."/>
            <person name="FitzGerald M."/>
            <person name="Lui A."/>
            <person name="Macdonald J.P."/>
            <person name="Priest M."/>
            <person name="Orbach M.J."/>
            <person name="Galgiani J.N."/>
            <person name="Kirkland T.N."/>
            <person name="Cole G.T."/>
            <person name="Birren B.W."/>
            <person name="Henn M.R."/>
            <person name="Taylor J.W."/>
            <person name="Rounsley S.D."/>
        </authorList>
    </citation>
    <scope>NUCLEOTIDE SEQUENCE [LARGE SCALE GENOMIC DNA]</scope>
    <source>
        <strain evidence="2">RMSCC 2394</strain>
    </source>
</reference>
<proteinExistence type="predicted"/>
<dbReference type="STRING" id="404692.A0A0J6YL89"/>
<dbReference type="AlphaFoldDB" id="A0A0J6YL89"/>
<organism evidence="1 2">
    <name type="scientific">Coccidioides immitis RMSCC 2394</name>
    <dbReference type="NCBI Taxonomy" id="404692"/>
    <lineage>
        <taxon>Eukaryota</taxon>
        <taxon>Fungi</taxon>
        <taxon>Dikarya</taxon>
        <taxon>Ascomycota</taxon>
        <taxon>Pezizomycotina</taxon>
        <taxon>Eurotiomycetes</taxon>
        <taxon>Eurotiomycetidae</taxon>
        <taxon>Onygenales</taxon>
        <taxon>Onygenaceae</taxon>
        <taxon>Coccidioides</taxon>
    </lineage>
</organism>
<accession>A0A0J6YL89</accession>
<evidence type="ECO:0000313" key="2">
    <source>
        <dbReference type="Proteomes" id="UP000054565"/>
    </source>
</evidence>
<evidence type="ECO:0000313" key="1">
    <source>
        <dbReference type="EMBL" id="KMP07693.1"/>
    </source>
</evidence>